<evidence type="ECO:0000256" key="14">
    <source>
        <dbReference type="ARBA" id="ARBA00025589"/>
    </source>
</evidence>
<evidence type="ECO:0000259" key="17">
    <source>
        <dbReference type="PROSITE" id="PS50173"/>
    </source>
</evidence>
<name>A0A840IHT3_9ACTN</name>
<feature type="binding site" evidence="16">
    <location>
        <position position="117"/>
    </location>
    <ligand>
        <name>Mg(2+)</name>
        <dbReference type="ChEBI" id="CHEBI:18420"/>
    </ligand>
</feature>
<dbReference type="EMBL" id="JACHNU010000004">
    <property type="protein sequence ID" value="MBB4663614.1"/>
    <property type="molecule type" value="Genomic_DNA"/>
</dbReference>
<feature type="binding site" evidence="16">
    <location>
        <position position="23"/>
    </location>
    <ligand>
        <name>Mg(2+)</name>
        <dbReference type="ChEBI" id="CHEBI:18420"/>
    </ligand>
</feature>
<protein>
    <recommendedName>
        <fullName evidence="16">DNA polymerase IV</fullName>
        <shortName evidence="16">Pol IV</shortName>
        <ecNumber evidence="16">2.7.7.7</ecNumber>
    </recommendedName>
</protein>
<evidence type="ECO:0000256" key="2">
    <source>
        <dbReference type="ARBA" id="ARBA00010945"/>
    </source>
</evidence>
<dbReference type="Gene3D" id="1.10.150.20">
    <property type="entry name" value="5' to 3' exonuclease, C-terminal subdomain"/>
    <property type="match status" value="1"/>
</dbReference>
<keyword evidence="10 16" id="KW-0460">Magnesium</keyword>
<dbReference type="CDD" id="cd03586">
    <property type="entry name" value="PolY_Pol_IV_kappa"/>
    <property type="match status" value="1"/>
</dbReference>
<comment type="catalytic activity">
    <reaction evidence="15 16">
        <text>DNA(n) + a 2'-deoxyribonucleoside 5'-triphosphate = DNA(n+1) + diphosphate</text>
        <dbReference type="Rhea" id="RHEA:22508"/>
        <dbReference type="Rhea" id="RHEA-COMP:17339"/>
        <dbReference type="Rhea" id="RHEA-COMP:17340"/>
        <dbReference type="ChEBI" id="CHEBI:33019"/>
        <dbReference type="ChEBI" id="CHEBI:61560"/>
        <dbReference type="ChEBI" id="CHEBI:173112"/>
        <dbReference type="EC" id="2.7.7.7"/>
    </reaction>
</comment>
<evidence type="ECO:0000256" key="12">
    <source>
        <dbReference type="ARBA" id="ARBA00023125"/>
    </source>
</evidence>
<dbReference type="InterPro" id="IPR001126">
    <property type="entry name" value="UmuC"/>
</dbReference>
<feature type="site" description="Substrate discrimination" evidence="16">
    <location>
        <position position="28"/>
    </location>
</feature>
<keyword evidence="7 16" id="KW-0235">DNA replication</keyword>
<keyword evidence="19" id="KW-1185">Reference proteome</keyword>
<evidence type="ECO:0000313" key="18">
    <source>
        <dbReference type="EMBL" id="MBB4663614.1"/>
    </source>
</evidence>
<dbReference type="InterPro" id="IPR043502">
    <property type="entry name" value="DNA/RNA_pol_sf"/>
</dbReference>
<keyword evidence="13 16" id="KW-0234">DNA repair</keyword>
<dbReference type="RefSeq" id="WP_183343330.1">
    <property type="nucleotide sequence ID" value="NZ_JACHNU010000004.1"/>
</dbReference>
<evidence type="ECO:0000256" key="1">
    <source>
        <dbReference type="ARBA" id="ARBA00004496"/>
    </source>
</evidence>
<dbReference type="SUPFAM" id="SSF56672">
    <property type="entry name" value="DNA/RNA polymerases"/>
    <property type="match status" value="1"/>
</dbReference>
<evidence type="ECO:0000256" key="9">
    <source>
        <dbReference type="ARBA" id="ARBA00022763"/>
    </source>
</evidence>
<dbReference type="EC" id="2.7.7.7" evidence="16"/>
<comment type="cofactor">
    <cofactor evidence="16">
        <name>Mg(2+)</name>
        <dbReference type="ChEBI" id="CHEBI:18420"/>
    </cofactor>
    <text evidence="16">Binds 2 magnesium ions per subunit.</text>
</comment>
<comment type="subunit">
    <text evidence="16">Monomer.</text>
</comment>
<evidence type="ECO:0000256" key="15">
    <source>
        <dbReference type="ARBA" id="ARBA00049244"/>
    </source>
</evidence>
<evidence type="ECO:0000256" key="8">
    <source>
        <dbReference type="ARBA" id="ARBA00022723"/>
    </source>
</evidence>
<sequence>MGTDVRPADGSQPAPKRVIAHLDCDAFYASVELLRRPEPRDKAVIVAHDGPRSVVTTASYAARRYGVGSAMPLSRAKRLCPHAILVPPDFASYKRVSRELWAIVSGRLGALQHLGLDEAYADLTGVEKPVRVLRELVAEVRGRTGITVSVGIGPSRLVAKICSDLGKPAGFVAMGREEAARRFAGHPPKLLPGIGPKSAERLRELGIETIGQLQRTPLETLTARFGANHGADLLRRAHFHDDSPVETERVLKSRSNERTFDEDVASLAELEEVLRRLARELCEGLRRRGTRGRTIAIKVRLDDWTTVTRARTIDAHTNDTALVTEVALELLRAYAPPRPVRLLGVRLAGFDEEGGGAAAPPRNAAQLALPL</sequence>
<evidence type="ECO:0000256" key="7">
    <source>
        <dbReference type="ARBA" id="ARBA00022705"/>
    </source>
</evidence>
<dbReference type="AlphaFoldDB" id="A0A840IHT3"/>
<evidence type="ECO:0000256" key="16">
    <source>
        <dbReference type="HAMAP-Rule" id="MF_01113"/>
    </source>
</evidence>
<proteinExistence type="inferred from homology"/>
<evidence type="ECO:0000256" key="13">
    <source>
        <dbReference type="ARBA" id="ARBA00023204"/>
    </source>
</evidence>
<dbReference type="SUPFAM" id="SSF100879">
    <property type="entry name" value="Lesion bypass DNA polymerase (Y-family), little finger domain"/>
    <property type="match status" value="1"/>
</dbReference>
<dbReference type="GO" id="GO:0006261">
    <property type="term" value="P:DNA-templated DNA replication"/>
    <property type="evidence" value="ECO:0007669"/>
    <property type="project" value="UniProtKB-UniRule"/>
</dbReference>
<evidence type="ECO:0000256" key="5">
    <source>
        <dbReference type="ARBA" id="ARBA00022679"/>
    </source>
</evidence>
<evidence type="ECO:0000256" key="3">
    <source>
        <dbReference type="ARBA" id="ARBA00022457"/>
    </source>
</evidence>
<dbReference type="InterPro" id="IPR036775">
    <property type="entry name" value="DNA_pol_Y-fam_lit_finger_sf"/>
</dbReference>
<accession>A0A840IHT3</accession>
<dbReference type="InterPro" id="IPR022880">
    <property type="entry name" value="DNApol_IV"/>
</dbReference>
<evidence type="ECO:0000256" key="4">
    <source>
        <dbReference type="ARBA" id="ARBA00022490"/>
    </source>
</evidence>
<dbReference type="GO" id="GO:0042276">
    <property type="term" value="P:error-prone translesion synthesis"/>
    <property type="evidence" value="ECO:0007669"/>
    <property type="project" value="TreeGrafter"/>
</dbReference>
<comment type="subcellular location">
    <subcellularLocation>
        <location evidence="1 16">Cytoplasm</location>
    </subcellularLocation>
</comment>
<keyword evidence="9 16" id="KW-0227">DNA damage</keyword>
<dbReference type="InterPro" id="IPR050116">
    <property type="entry name" value="DNA_polymerase-Y"/>
</dbReference>
<dbReference type="GO" id="GO:0000287">
    <property type="term" value="F:magnesium ion binding"/>
    <property type="evidence" value="ECO:0007669"/>
    <property type="project" value="UniProtKB-UniRule"/>
</dbReference>
<reference evidence="18 19" key="1">
    <citation type="submission" date="2020-08" db="EMBL/GenBank/DDBJ databases">
        <title>Genomic Encyclopedia of Archaeal and Bacterial Type Strains, Phase II (KMG-II): from individual species to whole genera.</title>
        <authorList>
            <person name="Goeker M."/>
        </authorList>
    </citation>
    <scope>NUCLEOTIDE SEQUENCE [LARGE SCALE GENOMIC DNA]</scope>
    <source>
        <strain evidence="18 19">DSM 23288</strain>
    </source>
</reference>
<comment type="caution">
    <text evidence="18">The sequence shown here is derived from an EMBL/GenBank/DDBJ whole genome shotgun (WGS) entry which is preliminary data.</text>
</comment>
<feature type="domain" description="UmuC" evidence="17">
    <location>
        <begin position="19"/>
        <end position="195"/>
    </location>
</feature>
<evidence type="ECO:0000256" key="11">
    <source>
        <dbReference type="ARBA" id="ARBA00022932"/>
    </source>
</evidence>
<evidence type="ECO:0000313" key="19">
    <source>
        <dbReference type="Proteomes" id="UP000585272"/>
    </source>
</evidence>
<keyword evidence="6 16" id="KW-0548">Nucleotidyltransferase</keyword>
<dbReference type="Pfam" id="PF00817">
    <property type="entry name" value="IMS"/>
    <property type="match status" value="1"/>
</dbReference>
<dbReference type="GO" id="GO:0005829">
    <property type="term" value="C:cytosol"/>
    <property type="evidence" value="ECO:0007669"/>
    <property type="project" value="TreeGrafter"/>
</dbReference>
<dbReference type="PANTHER" id="PTHR11076:SF33">
    <property type="entry name" value="DNA POLYMERASE KAPPA"/>
    <property type="match status" value="1"/>
</dbReference>
<dbReference type="Gene3D" id="3.30.1490.100">
    <property type="entry name" value="DNA polymerase, Y-family, little finger domain"/>
    <property type="match status" value="1"/>
</dbReference>
<dbReference type="HAMAP" id="MF_01113">
    <property type="entry name" value="DNApol_IV"/>
    <property type="match status" value="1"/>
</dbReference>
<dbReference type="GO" id="GO:0009432">
    <property type="term" value="P:SOS response"/>
    <property type="evidence" value="ECO:0007669"/>
    <property type="project" value="TreeGrafter"/>
</dbReference>
<evidence type="ECO:0000256" key="6">
    <source>
        <dbReference type="ARBA" id="ARBA00022695"/>
    </source>
</evidence>
<keyword evidence="4 16" id="KW-0963">Cytoplasm</keyword>
<dbReference type="Pfam" id="PF11799">
    <property type="entry name" value="IMS_C"/>
    <property type="match status" value="1"/>
</dbReference>
<keyword evidence="11 16" id="KW-0239">DNA-directed DNA polymerase</keyword>
<dbReference type="Proteomes" id="UP000585272">
    <property type="component" value="Unassembled WGS sequence"/>
</dbReference>
<dbReference type="InterPro" id="IPR043128">
    <property type="entry name" value="Rev_trsase/Diguanyl_cyclase"/>
</dbReference>
<keyword evidence="8 16" id="KW-0479">Metal-binding</keyword>
<dbReference type="Gene3D" id="3.30.70.270">
    <property type="match status" value="1"/>
</dbReference>
<keyword evidence="5 16" id="KW-0808">Transferase</keyword>
<dbReference type="Gene3D" id="3.40.1170.60">
    <property type="match status" value="1"/>
</dbReference>
<feature type="active site" evidence="16">
    <location>
        <position position="118"/>
    </location>
</feature>
<dbReference type="PANTHER" id="PTHR11076">
    <property type="entry name" value="DNA REPAIR POLYMERASE UMUC / TRANSFERASE FAMILY MEMBER"/>
    <property type="match status" value="1"/>
</dbReference>
<dbReference type="Pfam" id="PF21999">
    <property type="entry name" value="IMS_HHH_1"/>
    <property type="match status" value="1"/>
</dbReference>
<keyword evidence="3 16" id="KW-0515">Mutator protein</keyword>
<dbReference type="FunFam" id="3.30.1490.100:FF:000004">
    <property type="entry name" value="DNA polymerase IV"/>
    <property type="match status" value="1"/>
</dbReference>
<comment type="similarity">
    <text evidence="2 16">Belongs to the DNA polymerase type-Y family.</text>
</comment>
<keyword evidence="12 16" id="KW-0238">DNA-binding</keyword>
<dbReference type="GO" id="GO:0006281">
    <property type="term" value="P:DNA repair"/>
    <property type="evidence" value="ECO:0007669"/>
    <property type="project" value="UniProtKB-UniRule"/>
</dbReference>
<dbReference type="PROSITE" id="PS50173">
    <property type="entry name" value="UMUC"/>
    <property type="match status" value="1"/>
</dbReference>
<comment type="function">
    <text evidence="14 16">Poorly processive, error-prone DNA polymerase involved in untargeted mutagenesis. Copies undamaged DNA at stalled replication forks, which arise in vivo from mismatched or misaligned primer ends. These misaligned primers can be extended by PolIV. Exhibits no 3'-5' exonuclease (proofreading) activity. May be involved in translesional synthesis, in conjunction with the beta clamp from PolIII.</text>
</comment>
<evidence type="ECO:0000256" key="10">
    <source>
        <dbReference type="ARBA" id="ARBA00022842"/>
    </source>
</evidence>
<gene>
    <name evidence="16" type="primary">dinB</name>
    <name evidence="18" type="ORF">BDZ31_003209</name>
</gene>
<dbReference type="NCBIfam" id="NF002677">
    <property type="entry name" value="PRK02406.1"/>
    <property type="match status" value="1"/>
</dbReference>
<dbReference type="InterPro" id="IPR017961">
    <property type="entry name" value="DNA_pol_Y-fam_little_finger"/>
</dbReference>
<dbReference type="GO" id="GO:0003887">
    <property type="term" value="F:DNA-directed DNA polymerase activity"/>
    <property type="evidence" value="ECO:0007669"/>
    <property type="project" value="UniProtKB-UniRule"/>
</dbReference>
<dbReference type="GO" id="GO:0003684">
    <property type="term" value="F:damaged DNA binding"/>
    <property type="evidence" value="ECO:0007669"/>
    <property type="project" value="InterPro"/>
</dbReference>
<dbReference type="InterPro" id="IPR053848">
    <property type="entry name" value="IMS_HHH_1"/>
</dbReference>
<organism evidence="18 19">
    <name type="scientific">Conexibacter arvalis</name>
    <dbReference type="NCBI Taxonomy" id="912552"/>
    <lineage>
        <taxon>Bacteria</taxon>
        <taxon>Bacillati</taxon>
        <taxon>Actinomycetota</taxon>
        <taxon>Thermoleophilia</taxon>
        <taxon>Solirubrobacterales</taxon>
        <taxon>Conexibacteraceae</taxon>
        <taxon>Conexibacter</taxon>
    </lineage>
</organism>